<sequence>MDQPSRIRFPICLPWGNRKILSICSVPVPHDKELTVSQRPAEKKSEQGTTITNSHSTKKRVLSFIPVFRPTAVLYLLL</sequence>
<comment type="caution">
    <text evidence="2">The sequence shown here is derived from an EMBL/GenBank/DDBJ whole genome shotgun (WGS) entry which is preliminary data.</text>
</comment>
<gene>
    <name evidence="2" type="ORF">CEXT_418941</name>
</gene>
<proteinExistence type="predicted"/>
<name>A0AAV4P986_CAEEX</name>
<accession>A0AAV4P986</accession>
<dbReference type="AlphaFoldDB" id="A0AAV4P986"/>
<keyword evidence="3" id="KW-1185">Reference proteome</keyword>
<protein>
    <submittedName>
        <fullName evidence="2">Uncharacterized protein</fullName>
    </submittedName>
</protein>
<reference evidence="2 3" key="1">
    <citation type="submission" date="2021-06" db="EMBL/GenBank/DDBJ databases">
        <title>Caerostris extrusa draft genome.</title>
        <authorList>
            <person name="Kono N."/>
            <person name="Arakawa K."/>
        </authorList>
    </citation>
    <scope>NUCLEOTIDE SEQUENCE [LARGE SCALE GENOMIC DNA]</scope>
</reference>
<feature type="compositionally biased region" description="Basic and acidic residues" evidence="1">
    <location>
        <begin position="34"/>
        <end position="46"/>
    </location>
</feature>
<dbReference type="EMBL" id="BPLR01004294">
    <property type="protein sequence ID" value="GIX93760.1"/>
    <property type="molecule type" value="Genomic_DNA"/>
</dbReference>
<feature type="region of interest" description="Disordered" evidence="1">
    <location>
        <begin position="34"/>
        <end position="54"/>
    </location>
</feature>
<dbReference type="Proteomes" id="UP001054945">
    <property type="component" value="Unassembled WGS sequence"/>
</dbReference>
<evidence type="ECO:0000256" key="1">
    <source>
        <dbReference type="SAM" id="MobiDB-lite"/>
    </source>
</evidence>
<organism evidence="2 3">
    <name type="scientific">Caerostris extrusa</name>
    <name type="common">Bark spider</name>
    <name type="synonym">Caerostris bankana</name>
    <dbReference type="NCBI Taxonomy" id="172846"/>
    <lineage>
        <taxon>Eukaryota</taxon>
        <taxon>Metazoa</taxon>
        <taxon>Ecdysozoa</taxon>
        <taxon>Arthropoda</taxon>
        <taxon>Chelicerata</taxon>
        <taxon>Arachnida</taxon>
        <taxon>Araneae</taxon>
        <taxon>Araneomorphae</taxon>
        <taxon>Entelegynae</taxon>
        <taxon>Araneoidea</taxon>
        <taxon>Araneidae</taxon>
        <taxon>Caerostris</taxon>
    </lineage>
</organism>
<evidence type="ECO:0000313" key="2">
    <source>
        <dbReference type="EMBL" id="GIX93760.1"/>
    </source>
</evidence>
<evidence type="ECO:0000313" key="3">
    <source>
        <dbReference type="Proteomes" id="UP001054945"/>
    </source>
</evidence>